<dbReference type="Pfam" id="PF12275">
    <property type="entry name" value="DUF3616"/>
    <property type="match status" value="1"/>
</dbReference>
<evidence type="ECO:0000313" key="3">
    <source>
        <dbReference type="EMBL" id="SHG98723.1"/>
    </source>
</evidence>
<keyword evidence="4" id="KW-1185">Reference proteome</keyword>
<proteinExistence type="predicted"/>
<dbReference type="RefSeq" id="WP_073058615.1">
    <property type="nucleotide sequence ID" value="NZ_FQUP01000011.1"/>
</dbReference>
<name>A0A1M5PBX3_9HYPH</name>
<feature type="domain" description="DUF3616" evidence="2">
    <location>
        <begin position="156"/>
        <end position="327"/>
    </location>
</feature>
<gene>
    <name evidence="3" type="ORF">SAMN02745157_0106</name>
</gene>
<dbReference type="Proteomes" id="UP000184485">
    <property type="component" value="Unassembled WGS sequence"/>
</dbReference>
<protein>
    <recommendedName>
        <fullName evidence="2">DUF3616 domain-containing protein</fullName>
    </recommendedName>
</protein>
<dbReference type="InterPro" id="IPR022060">
    <property type="entry name" value="DUF3616"/>
</dbReference>
<dbReference type="EMBL" id="FQUP01000011">
    <property type="protein sequence ID" value="SHG98723.1"/>
    <property type="molecule type" value="Genomic_DNA"/>
</dbReference>
<evidence type="ECO:0000259" key="2">
    <source>
        <dbReference type="Pfam" id="PF12275"/>
    </source>
</evidence>
<reference evidence="3 4" key="1">
    <citation type="submission" date="2016-11" db="EMBL/GenBank/DDBJ databases">
        <authorList>
            <person name="Jaros S."/>
            <person name="Januszkiewicz K."/>
            <person name="Wedrychowicz H."/>
        </authorList>
    </citation>
    <scope>NUCLEOTIDE SEQUENCE [LARGE SCALE GENOMIC DNA]</scope>
    <source>
        <strain evidence="3 4">DSM 19436</strain>
    </source>
</reference>
<accession>A0A1M5PBX3</accession>
<dbReference type="AlphaFoldDB" id="A0A1M5PBX3"/>
<sequence>MRIMPLSAVALLLAGAILVPVVAHAQSWTVTGFLHGKKDKPAEDLSGIACEPEEDDARLCLLIDDETQFAQWVTLKGGAIVAGALLPLISDHFDGKAVELDGEGAAFADGAFYVIGSFGAPRTGAPDPESAARLKADSHFFRIVPEGDSWQISDAASLRSIILADPDLKLFADHELADNGLTIEGVTVSGDTAYIGFRGPVLGVDKSKAAILSLPLSTLFKGAPLPAGTEVHKISLGIGKGVRDLATVGDDVLILAGPVGNEKKDHMAEGAYRLFRWSPGSDQASELLQLPLSIHGNDSPDKPEAVLPLGVADGHLDVLVLSDGPENGAPKSYRLDWSE</sequence>
<evidence type="ECO:0000256" key="1">
    <source>
        <dbReference type="SAM" id="SignalP"/>
    </source>
</evidence>
<dbReference type="OrthoDB" id="423529at2"/>
<organism evidence="3 4">
    <name type="scientific">Kaistia soli DSM 19436</name>
    <dbReference type="NCBI Taxonomy" id="1122133"/>
    <lineage>
        <taxon>Bacteria</taxon>
        <taxon>Pseudomonadati</taxon>
        <taxon>Pseudomonadota</taxon>
        <taxon>Alphaproteobacteria</taxon>
        <taxon>Hyphomicrobiales</taxon>
        <taxon>Kaistiaceae</taxon>
        <taxon>Kaistia</taxon>
    </lineage>
</organism>
<evidence type="ECO:0000313" key="4">
    <source>
        <dbReference type="Proteomes" id="UP000184485"/>
    </source>
</evidence>
<dbReference type="STRING" id="1122133.SAMN02745157_0106"/>
<keyword evidence="1" id="KW-0732">Signal</keyword>
<feature type="chain" id="PRO_5012409434" description="DUF3616 domain-containing protein" evidence="1">
    <location>
        <begin position="26"/>
        <end position="339"/>
    </location>
</feature>
<feature type="signal peptide" evidence="1">
    <location>
        <begin position="1"/>
        <end position="25"/>
    </location>
</feature>